<dbReference type="RefSeq" id="XP_002500859.1">
    <property type="nucleotide sequence ID" value="XM_002500813.1"/>
</dbReference>
<keyword evidence="5" id="KW-1185">Reference proteome</keyword>
<name>C1E166_MICCC</name>
<dbReference type="Gene3D" id="3.20.20.100">
    <property type="entry name" value="NADP-dependent oxidoreductase domain"/>
    <property type="match status" value="1"/>
</dbReference>
<dbReference type="InParanoid" id="C1E166"/>
<keyword evidence="1" id="KW-0560">Oxidoreductase</keyword>
<feature type="compositionally biased region" description="Basic and acidic residues" evidence="2">
    <location>
        <begin position="50"/>
        <end position="59"/>
    </location>
</feature>
<dbReference type="InterPro" id="IPR036812">
    <property type="entry name" value="NAD(P)_OxRdtase_dom_sf"/>
</dbReference>
<evidence type="ECO:0000313" key="4">
    <source>
        <dbReference type="EMBL" id="ACO62117.1"/>
    </source>
</evidence>
<evidence type="ECO:0000256" key="2">
    <source>
        <dbReference type="SAM" id="MobiDB-lite"/>
    </source>
</evidence>
<accession>C1E166</accession>
<dbReference type="GO" id="GO:0016491">
    <property type="term" value="F:oxidoreductase activity"/>
    <property type="evidence" value="ECO:0007669"/>
    <property type="project" value="UniProtKB-KW"/>
</dbReference>
<evidence type="ECO:0000256" key="1">
    <source>
        <dbReference type="ARBA" id="ARBA00023002"/>
    </source>
</evidence>
<dbReference type="Pfam" id="PF00248">
    <property type="entry name" value="Aldo_ket_red"/>
    <property type="match status" value="1"/>
</dbReference>
<dbReference type="PANTHER" id="PTHR43364">
    <property type="entry name" value="NADH-SPECIFIC METHYLGLYOXAL REDUCTASE-RELATED"/>
    <property type="match status" value="1"/>
</dbReference>
<dbReference type="KEGG" id="mis:MICPUN_56762"/>
<gene>
    <name evidence="4" type="ORF">MICPUN_56762</name>
</gene>
<sequence>MRLAHAMRASRGSPGRGPGAARAAKGETRRPGEGPAPAKASPHPRTHRLGRADRGERRRLGDSDLRVSLASLDASTWTRIGDEVEAHAQLSLAVDNGVNLVDLGSCDHLGDGMPRSASSSSSSSATIFELTRGRADAYLGSWLRRSRDTRREDLVVAASVPFGAAAGAAEGGAKGRRRRIKNLVERTLMAADTDHVDLLQLHYPRRDSSAMGNSDAPDEDEVAALLDLVGDGKARFLGVDDDTRWAALETARLFANPKILVPDGLGSFVKSARGEYNLLARDGFECVWVEGEDAYADALRNVGLVAHSPLANGALRSRRTAVHKSHADATTAKMIQTRGERGARDESVWALVDAYEEVAGQFGMCLGDLALGFVRSRWFVTSVCVRARTSDALGTTLAQLYDIEVTEEALAEVERVARLGRVAEEVDRGRRRWSQEL</sequence>
<dbReference type="STRING" id="296587.C1E166"/>
<dbReference type="eggNOG" id="KOG1575">
    <property type="taxonomic scope" value="Eukaryota"/>
</dbReference>
<dbReference type="PANTHER" id="PTHR43364:SF4">
    <property type="entry name" value="NAD(P)-LINKED OXIDOREDUCTASE SUPERFAMILY PROTEIN"/>
    <property type="match status" value="1"/>
</dbReference>
<evidence type="ECO:0000259" key="3">
    <source>
        <dbReference type="Pfam" id="PF00248"/>
    </source>
</evidence>
<feature type="region of interest" description="Disordered" evidence="2">
    <location>
        <begin position="1"/>
        <end position="59"/>
    </location>
</feature>
<feature type="compositionally biased region" description="Low complexity" evidence="2">
    <location>
        <begin position="9"/>
        <end position="23"/>
    </location>
</feature>
<organism evidence="4 5">
    <name type="scientific">Micromonas commoda (strain RCC299 / NOUM17 / CCMP2709)</name>
    <name type="common">Picoplanktonic green alga</name>
    <dbReference type="NCBI Taxonomy" id="296587"/>
    <lineage>
        <taxon>Eukaryota</taxon>
        <taxon>Viridiplantae</taxon>
        <taxon>Chlorophyta</taxon>
        <taxon>Mamiellophyceae</taxon>
        <taxon>Mamiellales</taxon>
        <taxon>Mamiellaceae</taxon>
        <taxon>Micromonas</taxon>
    </lineage>
</organism>
<dbReference type="AlphaFoldDB" id="C1E166"/>
<dbReference type="OrthoDB" id="1720422at2759"/>
<proteinExistence type="predicted"/>
<reference evidence="4 5" key="1">
    <citation type="journal article" date="2009" name="Science">
        <title>Green evolution and dynamic adaptations revealed by genomes of the marine picoeukaryotes Micromonas.</title>
        <authorList>
            <person name="Worden A.Z."/>
            <person name="Lee J.H."/>
            <person name="Mock T."/>
            <person name="Rouze P."/>
            <person name="Simmons M.P."/>
            <person name="Aerts A.L."/>
            <person name="Allen A.E."/>
            <person name="Cuvelier M.L."/>
            <person name="Derelle E."/>
            <person name="Everett M.V."/>
            <person name="Foulon E."/>
            <person name="Grimwood J."/>
            <person name="Gundlach H."/>
            <person name="Henrissat B."/>
            <person name="Napoli C."/>
            <person name="McDonald S.M."/>
            <person name="Parker M.S."/>
            <person name="Rombauts S."/>
            <person name="Salamov A."/>
            <person name="Von Dassow P."/>
            <person name="Badger J.H."/>
            <person name="Coutinho P.M."/>
            <person name="Demir E."/>
            <person name="Dubchak I."/>
            <person name="Gentemann C."/>
            <person name="Eikrem W."/>
            <person name="Gready J.E."/>
            <person name="John U."/>
            <person name="Lanier W."/>
            <person name="Lindquist E.A."/>
            <person name="Lucas S."/>
            <person name="Mayer K.F."/>
            <person name="Moreau H."/>
            <person name="Not F."/>
            <person name="Otillar R."/>
            <person name="Panaud O."/>
            <person name="Pangilinan J."/>
            <person name="Paulsen I."/>
            <person name="Piegu B."/>
            <person name="Poliakov A."/>
            <person name="Robbens S."/>
            <person name="Schmutz J."/>
            <person name="Toulza E."/>
            <person name="Wyss T."/>
            <person name="Zelensky A."/>
            <person name="Zhou K."/>
            <person name="Armbrust E.V."/>
            <person name="Bhattacharya D."/>
            <person name="Goodenough U.W."/>
            <person name="Van de Peer Y."/>
            <person name="Grigoriev I.V."/>
        </authorList>
    </citation>
    <scope>NUCLEOTIDE SEQUENCE [LARGE SCALE GENOMIC DNA]</scope>
    <source>
        <strain evidence="5">RCC299 / NOUM17</strain>
    </source>
</reference>
<dbReference type="InterPro" id="IPR050523">
    <property type="entry name" value="AKR_Detox_Biosynth"/>
</dbReference>
<feature type="domain" description="NADP-dependent oxidoreductase" evidence="3">
    <location>
        <begin position="82"/>
        <end position="416"/>
    </location>
</feature>
<dbReference type="SUPFAM" id="SSF51430">
    <property type="entry name" value="NAD(P)-linked oxidoreductase"/>
    <property type="match status" value="1"/>
</dbReference>
<dbReference type="Proteomes" id="UP000002009">
    <property type="component" value="Chromosome 3"/>
</dbReference>
<dbReference type="EMBL" id="CP001324">
    <property type="protein sequence ID" value="ACO62117.1"/>
    <property type="molecule type" value="Genomic_DNA"/>
</dbReference>
<protein>
    <recommendedName>
        <fullName evidence="3">NADP-dependent oxidoreductase domain-containing protein</fullName>
    </recommendedName>
</protein>
<dbReference type="GeneID" id="8242048"/>
<evidence type="ECO:0000313" key="5">
    <source>
        <dbReference type="Proteomes" id="UP000002009"/>
    </source>
</evidence>
<dbReference type="InterPro" id="IPR023210">
    <property type="entry name" value="NADP_OxRdtase_dom"/>
</dbReference>